<evidence type="ECO:0000313" key="2">
    <source>
        <dbReference type="EMBL" id="KAF4610348.1"/>
    </source>
</evidence>
<evidence type="ECO:0000313" key="3">
    <source>
        <dbReference type="Proteomes" id="UP000566819"/>
    </source>
</evidence>
<feature type="region of interest" description="Disordered" evidence="1">
    <location>
        <begin position="1"/>
        <end position="33"/>
    </location>
</feature>
<organism evidence="2 3">
    <name type="scientific">Cudoniella acicularis</name>
    <dbReference type="NCBI Taxonomy" id="354080"/>
    <lineage>
        <taxon>Eukaryota</taxon>
        <taxon>Fungi</taxon>
        <taxon>Dikarya</taxon>
        <taxon>Ascomycota</taxon>
        <taxon>Pezizomycotina</taxon>
        <taxon>Leotiomycetes</taxon>
        <taxon>Helotiales</taxon>
        <taxon>Tricladiaceae</taxon>
        <taxon>Cudoniella</taxon>
    </lineage>
</organism>
<feature type="compositionally biased region" description="Basic and acidic residues" evidence="1">
    <location>
        <begin position="168"/>
        <end position="184"/>
    </location>
</feature>
<feature type="region of interest" description="Disordered" evidence="1">
    <location>
        <begin position="115"/>
        <end position="216"/>
    </location>
</feature>
<proteinExistence type="predicted"/>
<name>A0A8H4VI80_9HELO</name>
<comment type="caution">
    <text evidence="2">The sequence shown here is derived from an EMBL/GenBank/DDBJ whole genome shotgun (WGS) entry which is preliminary data.</text>
</comment>
<reference evidence="2 3" key="1">
    <citation type="submission" date="2020-03" db="EMBL/GenBank/DDBJ databases">
        <title>Draft Genome Sequence of Cudoniella acicularis.</title>
        <authorList>
            <person name="Buettner E."/>
            <person name="Kellner H."/>
        </authorList>
    </citation>
    <scope>NUCLEOTIDE SEQUENCE [LARGE SCALE GENOMIC DNA]</scope>
    <source>
        <strain evidence="2 3">DSM 108380</strain>
    </source>
</reference>
<accession>A0A8H4VI80</accession>
<feature type="compositionally biased region" description="Basic and acidic residues" evidence="1">
    <location>
        <begin position="193"/>
        <end position="203"/>
    </location>
</feature>
<dbReference type="OrthoDB" id="3543937at2759"/>
<sequence>MPSLRSGLITPNPESHNSKQTNLPSKQPLDNSMATLADTPTSLADETQIKWDLELELLIRSCYPESWDESAGDLASNQSPLRNHVIKHVRFDNSGPGEAPTEITGENIVSAVTVVDDEPKEMGSPGSPIEIIDEEPKGTSSPDSPKTSYKEPNEIGSPESPIEIMNGEPKETGSPEIEMDKEPKGTGSPESPKISDEDAEKGTKPRRNLPRNAAKRSFENFVKSESLWMGKISDDLNETMELADLVLKMSEKVIKRAKTIKSRLAESQKYIRDCGFEEEKVTRSLEKL</sequence>
<keyword evidence="3" id="KW-1185">Reference proteome</keyword>
<protein>
    <submittedName>
        <fullName evidence="2">Uncharacterized protein</fullName>
    </submittedName>
</protein>
<gene>
    <name evidence="2" type="ORF">G7Y89_g15772</name>
</gene>
<feature type="compositionally biased region" description="Polar residues" evidence="1">
    <location>
        <begin position="12"/>
        <end position="33"/>
    </location>
</feature>
<dbReference type="EMBL" id="JAAMPI010002680">
    <property type="protein sequence ID" value="KAF4610348.1"/>
    <property type="molecule type" value="Genomic_DNA"/>
</dbReference>
<evidence type="ECO:0000256" key="1">
    <source>
        <dbReference type="SAM" id="MobiDB-lite"/>
    </source>
</evidence>
<feature type="compositionally biased region" description="Polar residues" evidence="1">
    <location>
        <begin position="138"/>
        <end position="147"/>
    </location>
</feature>
<dbReference type="Proteomes" id="UP000566819">
    <property type="component" value="Unassembled WGS sequence"/>
</dbReference>
<dbReference type="AlphaFoldDB" id="A0A8H4VI80"/>